<organism evidence="1 2">
    <name type="scientific">Spirosoma endophyticum</name>
    <dbReference type="NCBI Taxonomy" id="662367"/>
    <lineage>
        <taxon>Bacteria</taxon>
        <taxon>Pseudomonadati</taxon>
        <taxon>Bacteroidota</taxon>
        <taxon>Cytophagia</taxon>
        <taxon>Cytophagales</taxon>
        <taxon>Cytophagaceae</taxon>
        <taxon>Spirosoma</taxon>
    </lineage>
</organism>
<dbReference type="RefSeq" id="WP_093830954.1">
    <property type="nucleotide sequence ID" value="NZ_FOLQ01000012.1"/>
</dbReference>
<keyword evidence="2" id="KW-1185">Reference proteome</keyword>
<evidence type="ECO:0000313" key="2">
    <source>
        <dbReference type="Proteomes" id="UP000198598"/>
    </source>
</evidence>
<gene>
    <name evidence="1" type="ORF">SAMN05216167_1124</name>
</gene>
<protein>
    <recommendedName>
        <fullName evidence="3">DUF2268 domain-containing protein</fullName>
    </recommendedName>
</protein>
<proteinExistence type="predicted"/>
<dbReference type="EMBL" id="FOLQ01000012">
    <property type="protein sequence ID" value="SFE26147.1"/>
    <property type="molecule type" value="Genomic_DNA"/>
</dbReference>
<evidence type="ECO:0008006" key="3">
    <source>
        <dbReference type="Google" id="ProtNLM"/>
    </source>
</evidence>
<evidence type="ECO:0000313" key="1">
    <source>
        <dbReference type="EMBL" id="SFE26147.1"/>
    </source>
</evidence>
<name>A0A1I1Z3B4_9BACT</name>
<dbReference type="InterPro" id="IPR043754">
    <property type="entry name" value="DUF5700"/>
</dbReference>
<sequence>MKITLLFLGWLLVINYYSFSQSLPGTTPGAKITIQLDFESAKAITRLLTKTTTTDTELNQVAKLYGNQQLIDKVTSYDKTGTEAMFKQTLRELIETGTVKGNDPFDWKAAKTNVVAVQHLISEIEAKGSFPDDVKRCILPYCPPNSQVTARACFLVGGGALGFTIGHDATFNVALQKIGDDYEGLVYLVAHELYHTIQQVGQRARKKETLVGDPPKPVANAYMLLSNLWSEGTATLVGDFTAIKKPKLLATQQQSEYQRNRQRSRQNFVLFESLLFSAYHDSTANPNQLYNIGFTVAFDQTAYYTGYRMAKEIEAHKGKAVLAALINQNPIEFCRVYIQLYQEYPDKINIRFSPATEAIIAKMHPWSNKI</sequence>
<accession>A0A1I1Z3B4</accession>
<dbReference type="OrthoDB" id="921675at2"/>
<dbReference type="Proteomes" id="UP000198598">
    <property type="component" value="Unassembled WGS sequence"/>
</dbReference>
<reference evidence="1 2" key="1">
    <citation type="submission" date="2016-10" db="EMBL/GenBank/DDBJ databases">
        <authorList>
            <person name="de Groot N.N."/>
        </authorList>
    </citation>
    <scope>NUCLEOTIDE SEQUENCE [LARGE SCALE GENOMIC DNA]</scope>
    <source>
        <strain evidence="1 2">DSM 26130</strain>
    </source>
</reference>
<dbReference type="Pfam" id="PF18958">
    <property type="entry name" value="DUF5700"/>
    <property type="match status" value="1"/>
</dbReference>
<dbReference type="AlphaFoldDB" id="A0A1I1Z3B4"/>